<proteinExistence type="predicted"/>
<dbReference type="PANTHER" id="PTHR43283:SF7">
    <property type="entry name" value="BETA-LACTAMASE-RELATED DOMAIN-CONTAINING PROTEIN"/>
    <property type="match status" value="1"/>
</dbReference>
<feature type="domain" description="Beta-lactamase-related" evidence="1">
    <location>
        <begin position="18"/>
        <end position="265"/>
    </location>
</feature>
<dbReference type="PANTHER" id="PTHR43283">
    <property type="entry name" value="BETA-LACTAMASE-RELATED"/>
    <property type="match status" value="1"/>
</dbReference>
<dbReference type="EMBL" id="FNGP01000001">
    <property type="protein sequence ID" value="SDL14486.1"/>
    <property type="molecule type" value="Genomic_DNA"/>
</dbReference>
<dbReference type="InterPro" id="IPR012338">
    <property type="entry name" value="Beta-lactam/transpept-like"/>
</dbReference>
<dbReference type="OrthoDB" id="9773047at2"/>
<dbReference type="InterPro" id="IPR050789">
    <property type="entry name" value="Diverse_Enzym_Activities"/>
</dbReference>
<dbReference type="InterPro" id="IPR001466">
    <property type="entry name" value="Beta-lactam-related"/>
</dbReference>
<name>A0A1G9HNW1_9ACTN</name>
<gene>
    <name evidence="2" type="ORF">SAMN04488242_0428</name>
</gene>
<dbReference type="Proteomes" id="UP000199475">
    <property type="component" value="Unassembled WGS sequence"/>
</dbReference>
<dbReference type="STRING" id="686624.SAMN04488242_0428"/>
<dbReference type="SUPFAM" id="SSF56601">
    <property type="entry name" value="beta-lactamase/transpeptidase-like"/>
    <property type="match status" value="1"/>
</dbReference>
<dbReference type="Gene3D" id="3.40.710.10">
    <property type="entry name" value="DD-peptidase/beta-lactamase superfamily"/>
    <property type="match status" value="1"/>
</dbReference>
<dbReference type="Pfam" id="PF00144">
    <property type="entry name" value="Beta-lactamase"/>
    <property type="match status" value="1"/>
</dbReference>
<evidence type="ECO:0000313" key="2">
    <source>
        <dbReference type="EMBL" id="SDL14486.1"/>
    </source>
</evidence>
<evidence type="ECO:0000313" key="3">
    <source>
        <dbReference type="Proteomes" id="UP000199475"/>
    </source>
</evidence>
<protein>
    <submittedName>
        <fullName evidence="2">CubicO group peptidase, beta-lactamase class C family</fullName>
    </submittedName>
</protein>
<keyword evidence="3" id="KW-1185">Reference proteome</keyword>
<sequence length="306" mass="32746">MVTFHDARRFVDDVLAEPGCSRVTDVLVVRDGDVLADHSTTGGAPRDLFSLTKTVLAVLVGFAVRDGLLDLDVPVARYTGLDGTGDQTLRHLLTMTRGAEVDGPFDLDLVAVTEPHWAAAFARSPQVAAPGERFVYDNGASQLVAEALHRTAPGGLQAFATRHLFSRLGAPDPRWMTDPAGVPSGPAHLRLPAVALARLGELLLDEGDEWVRAMRTPTSAGGPPEGRPYGIGLWLEPDGAFFGAGWAGQLLWCRPSDRLVVVTLADPVFDYGPPPSDRMPTGWVAPLELLRRPRRAAAAGSSARPR</sequence>
<organism evidence="2 3">
    <name type="scientific">Tessaracoccus oleiagri</name>
    <dbReference type="NCBI Taxonomy" id="686624"/>
    <lineage>
        <taxon>Bacteria</taxon>
        <taxon>Bacillati</taxon>
        <taxon>Actinomycetota</taxon>
        <taxon>Actinomycetes</taxon>
        <taxon>Propionibacteriales</taxon>
        <taxon>Propionibacteriaceae</taxon>
        <taxon>Tessaracoccus</taxon>
    </lineage>
</organism>
<reference evidence="2 3" key="1">
    <citation type="submission" date="2016-10" db="EMBL/GenBank/DDBJ databases">
        <authorList>
            <person name="de Groot N.N."/>
        </authorList>
    </citation>
    <scope>NUCLEOTIDE SEQUENCE [LARGE SCALE GENOMIC DNA]</scope>
    <source>
        <strain evidence="2 3">CGMCC 1.9159</strain>
    </source>
</reference>
<evidence type="ECO:0000259" key="1">
    <source>
        <dbReference type="Pfam" id="PF00144"/>
    </source>
</evidence>
<accession>A0A1G9HNW1</accession>
<dbReference type="AlphaFoldDB" id="A0A1G9HNW1"/>